<dbReference type="GO" id="GO:0043565">
    <property type="term" value="F:sequence-specific DNA binding"/>
    <property type="evidence" value="ECO:0007669"/>
    <property type="project" value="TreeGrafter"/>
</dbReference>
<evidence type="ECO:0000256" key="3">
    <source>
        <dbReference type="ARBA" id="ARBA00023125"/>
    </source>
</evidence>
<comment type="caution">
    <text evidence="6">The sequence shown here is derived from an EMBL/GenBank/DDBJ whole genome shotgun (WGS) entry which is preliminary data.</text>
</comment>
<dbReference type="InterPro" id="IPR058163">
    <property type="entry name" value="LysR-type_TF_proteobact-type"/>
</dbReference>
<evidence type="ECO:0000256" key="2">
    <source>
        <dbReference type="ARBA" id="ARBA00023015"/>
    </source>
</evidence>
<dbReference type="EMBL" id="PZKF01000005">
    <property type="protein sequence ID" value="PTE18637.1"/>
    <property type="molecule type" value="Genomic_DNA"/>
</dbReference>
<organism evidence="6 7">
    <name type="scientific">Phaeovulum veldkampii DSM 11550</name>
    <dbReference type="NCBI Taxonomy" id="1185920"/>
    <lineage>
        <taxon>Bacteria</taxon>
        <taxon>Pseudomonadati</taxon>
        <taxon>Pseudomonadota</taxon>
        <taxon>Alphaproteobacteria</taxon>
        <taxon>Rhodobacterales</taxon>
        <taxon>Paracoccaceae</taxon>
        <taxon>Phaeovulum</taxon>
    </lineage>
</organism>
<dbReference type="Gene3D" id="3.40.190.10">
    <property type="entry name" value="Periplasmic binding protein-like II"/>
    <property type="match status" value="2"/>
</dbReference>
<evidence type="ECO:0000259" key="5">
    <source>
        <dbReference type="PROSITE" id="PS50931"/>
    </source>
</evidence>
<accession>A0A2T4JLJ5</accession>
<gene>
    <name evidence="6" type="ORF">C5F46_03265</name>
</gene>
<dbReference type="InterPro" id="IPR000847">
    <property type="entry name" value="LysR_HTH_N"/>
</dbReference>
<dbReference type="PANTHER" id="PTHR30537">
    <property type="entry name" value="HTH-TYPE TRANSCRIPTIONAL REGULATOR"/>
    <property type="match status" value="1"/>
</dbReference>
<evidence type="ECO:0000256" key="1">
    <source>
        <dbReference type="ARBA" id="ARBA00009437"/>
    </source>
</evidence>
<evidence type="ECO:0000256" key="4">
    <source>
        <dbReference type="ARBA" id="ARBA00023163"/>
    </source>
</evidence>
<dbReference type="PRINTS" id="PR00039">
    <property type="entry name" value="HTHLYSR"/>
</dbReference>
<name>A0A2T4JLJ5_9RHOB</name>
<dbReference type="InterPro" id="IPR036388">
    <property type="entry name" value="WH-like_DNA-bd_sf"/>
</dbReference>
<reference evidence="6 7" key="1">
    <citation type="submission" date="2018-03" db="EMBL/GenBank/DDBJ databases">
        <title>Rhodobacter veldkampii.</title>
        <authorList>
            <person name="Meyer T.E."/>
            <person name="Miller S."/>
            <person name="Lodha T."/>
            <person name="Gandham S."/>
            <person name="Chintalapati S."/>
            <person name="Chintalapati V.R."/>
        </authorList>
    </citation>
    <scope>NUCLEOTIDE SEQUENCE [LARGE SCALE GENOMIC DNA]</scope>
    <source>
        <strain evidence="6 7">DSM 11550</strain>
    </source>
</reference>
<dbReference type="RefSeq" id="WP_107323933.1">
    <property type="nucleotide sequence ID" value="NZ_NHSP01000074.1"/>
</dbReference>
<dbReference type="InterPro" id="IPR005119">
    <property type="entry name" value="LysR_subst-bd"/>
</dbReference>
<keyword evidence="3" id="KW-0238">DNA-binding</keyword>
<evidence type="ECO:0000313" key="7">
    <source>
        <dbReference type="Proteomes" id="UP000241899"/>
    </source>
</evidence>
<proteinExistence type="inferred from homology"/>
<dbReference type="Gene3D" id="1.10.10.10">
    <property type="entry name" value="Winged helix-like DNA-binding domain superfamily/Winged helix DNA-binding domain"/>
    <property type="match status" value="1"/>
</dbReference>
<dbReference type="SUPFAM" id="SSF46785">
    <property type="entry name" value="Winged helix' DNA-binding domain"/>
    <property type="match status" value="1"/>
</dbReference>
<keyword evidence="7" id="KW-1185">Reference proteome</keyword>
<dbReference type="PANTHER" id="PTHR30537:SF79">
    <property type="entry name" value="TRANSCRIPTIONAL REGULATOR-RELATED"/>
    <property type="match status" value="1"/>
</dbReference>
<dbReference type="Pfam" id="PF00126">
    <property type="entry name" value="HTH_1"/>
    <property type="match status" value="1"/>
</dbReference>
<dbReference type="Pfam" id="PF03466">
    <property type="entry name" value="LysR_substrate"/>
    <property type="match status" value="1"/>
</dbReference>
<evidence type="ECO:0000313" key="6">
    <source>
        <dbReference type="EMBL" id="PTE18637.1"/>
    </source>
</evidence>
<dbReference type="InterPro" id="IPR036390">
    <property type="entry name" value="WH_DNA-bd_sf"/>
</dbReference>
<dbReference type="OrthoDB" id="7328368at2"/>
<dbReference type="Proteomes" id="UP000241899">
    <property type="component" value="Unassembled WGS sequence"/>
</dbReference>
<feature type="domain" description="HTH lysR-type" evidence="5">
    <location>
        <begin position="10"/>
        <end position="67"/>
    </location>
</feature>
<protein>
    <submittedName>
        <fullName evidence="6">LysR family transcriptional regulator</fullName>
    </submittedName>
</protein>
<dbReference type="SUPFAM" id="SSF53850">
    <property type="entry name" value="Periplasmic binding protein-like II"/>
    <property type="match status" value="1"/>
</dbReference>
<keyword evidence="2" id="KW-0805">Transcription regulation</keyword>
<dbReference type="PROSITE" id="PS50931">
    <property type="entry name" value="HTH_LYSR"/>
    <property type="match status" value="1"/>
</dbReference>
<dbReference type="GO" id="GO:0006351">
    <property type="term" value="P:DNA-templated transcription"/>
    <property type="evidence" value="ECO:0007669"/>
    <property type="project" value="TreeGrafter"/>
</dbReference>
<dbReference type="AlphaFoldDB" id="A0A2T4JLJ5"/>
<dbReference type="GO" id="GO:0003700">
    <property type="term" value="F:DNA-binding transcription factor activity"/>
    <property type="evidence" value="ECO:0007669"/>
    <property type="project" value="InterPro"/>
</dbReference>
<sequence length="292" mass="31588">MPSLDWRRMPPLAALRAFEAAARNGGFSAAARELNVTHAAVAQQVRALEAVLGLPLMWREGRSLQISPEGARLAQALSEGFGTIQAALAGLAAETGGGPLTVTLPPAFASHWLMPRLARFWKQHPDISLSLLPDHRVIDLRREGVALGIRFGDGHWPGVRAEFLTRAPQVVVGAPALLGGRTSLSPVEMAALPWVREADWPEQMELLQSIGLDPDGLRFTELPNEELALSAVREGLGLHLESAALVADDLKSGRLVPVYELPDDRTGFYVVYPPGPLSRSARSFVSWLKAEV</sequence>
<comment type="similarity">
    <text evidence="1">Belongs to the LysR transcriptional regulatory family.</text>
</comment>
<keyword evidence="4" id="KW-0804">Transcription</keyword>